<evidence type="ECO:0000256" key="6">
    <source>
        <dbReference type="SAM" id="MobiDB-lite"/>
    </source>
</evidence>
<name>A0AAP0NF50_LIQFO</name>
<dbReference type="Proteomes" id="UP001415857">
    <property type="component" value="Unassembled WGS sequence"/>
</dbReference>
<dbReference type="SUPFAM" id="SSF48264">
    <property type="entry name" value="Cytochrome P450"/>
    <property type="match status" value="1"/>
</dbReference>
<evidence type="ECO:0000256" key="1">
    <source>
        <dbReference type="ARBA" id="ARBA00004167"/>
    </source>
</evidence>
<reference evidence="7 8" key="1">
    <citation type="journal article" date="2024" name="Plant J.">
        <title>Genome sequences and population genomics reveal climatic adaptation and genomic divergence between two closely related sweetgum species.</title>
        <authorList>
            <person name="Xu W.Q."/>
            <person name="Ren C.Q."/>
            <person name="Zhang X.Y."/>
            <person name="Comes H.P."/>
            <person name="Liu X.H."/>
            <person name="Li Y.G."/>
            <person name="Kettle C.J."/>
            <person name="Jalonen R."/>
            <person name="Gaisberger H."/>
            <person name="Ma Y.Z."/>
            <person name="Qiu Y.X."/>
        </authorList>
    </citation>
    <scope>NUCLEOTIDE SEQUENCE [LARGE SCALE GENOMIC DNA]</scope>
    <source>
        <strain evidence="7">Hangzhou</strain>
    </source>
</reference>
<sequence length="161" mass="17975">MQALWEKEKWEEQAHVFAEYVDLPIFKPMILTPRAEREGGGGGKGKEKEKRCPGESPSSHPILQLRDEQRMKIVDVRWGQELLNMLGVIKDDRMCSGALKALVALSLSQSVLPFGSGRRGCPKASPALHDVQSSLAAMIQYFEWKVSDAVDMEEGHGITLR</sequence>
<feature type="compositionally biased region" description="Basic and acidic residues" evidence="6">
    <location>
        <begin position="34"/>
        <end position="53"/>
    </location>
</feature>
<dbReference type="Gene3D" id="1.10.630.10">
    <property type="entry name" value="Cytochrome P450"/>
    <property type="match status" value="1"/>
</dbReference>
<keyword evidence="3" id="KW-0479">Metal-binding</keyword>
<protein>
    <submittedName>
        <fullName evidence="7">Uncharacterized protein</fullName>
    </submittedName>
</protein>
<accession>A0AAP0NF50</accession>
<evidence type="ECO:0000256" key="3">
    <source>
        <dbReference type="ARBA" id="ARBA00022723"/>
    </source>
</evidence>
<keyword evidence="5" id="KW-0472">Membrane</keyword>
<dbReference type="EMBL" id="JBBPBK010000013">
    <property type="protein sequence ID" value="KAK9271788.1"/>
    <property type="molecule type" value="Genomic_DNA"/>
</dbReference>
<evidence type="ECO:0000313" key="8">
    <source>
        <dbReference type="Proteomes" id="UP001415857"/>
    </source>
</evidence>
<dbReference type="AlphaFoldDB" id="A0AAP0NF50"/>
<comment type="subcellular location">
    <subcellularLocation>
        <location evidence="1">Membrane</location>
        <topology evidence="1">Single-pass membrane protein</topology>
    </subcellularLocation>
</comment>
<dbReference type="PANTHER" id="PTHR24298">
    <property type="entry name" value="FLAVONOID 3'-MONOOXYGENASE-RELATED"/>
    <property type="match status" value="1"/>
</dbReference>
<dbReference type="InterPro" id="IPR036396">
    <property type="entry name" value="Cyt_P450_sf"/>
</dbReference>
<evidence type="ECO:0000256" key="4">
    <source>
        <dbReference type="ARBA" id="ARBA00022989"/>
    </source>
</evidence>
<dbReference type="GO" id="GO:0016709">
    <property type="term" value="F:oxidoreductase activity, acting on paired donors, with incorporation or reduction of molecular oxygen, NAD(P)H as one donor, and incorporation of one atom of oxygen"/>
    <property type="evidence" value="ECO:0007669"/>
    <property type="project" value="TreeGrafter"/>
</dbReference>
<evidence type="ECO:0000256" key="2">
    <source>
        <dbReference type="ARBA" id="ARBA00022692"/>
    </source>
</evidence>
<dbReference type="GO" id="GO:0020037">
    <property type="term" value="F:heme binding"/>
    <property type="evidence" value="ECO:0007669"/>
    <property type="project" value="InterPro"/>
</dbReference>
<dbReference type="InterPro" id="IPR051103">
    <property type="entry name" value="Plant_metabolite_P450s"/>
</dbReference>
<evidence type="ECO:0000313" key="7">
    <source>
        <dbReference type="EMBL" id="KAK9271788.1"/>
    </source>
</evidence>
<evidence type="ECO:0000256" key="5">
    <source>
        <dbReference type="ARBA" id="ARBA00023136"/>
    </source>
</evidence>
<feature type="region of interest" description="Disordered" evidence="6">
    <location>
        <begin position="34"/>
        <end position="63"/>
    </location>
</feature>
<comment type="caution">
    <text evidence="7">The sequence shown here is derived from an EMBL/GenBank/DDBJ whole genome shotgun (WGS) entry which is preliminary data.</text>
</comment>
<gene>
    <name evidence="7" type="ORF">L1049_002152</name>
</gene>
<dbReference type="GO" id="GO:0005506">
    <property type="term" value="F:iron ion binding"/>
    <property type="evidence" value="ECO:0007669"/>
    <property type="project" value="InterPro"/>
</dbReference>
<dbReference type="PANTHER" id="PTHR24298:SF491">
    <property type="entry name" value="CYTOCHROME P450 93A2"/>
    <property type="match status" value="1"/>
</dbReference>
<proteinExistence type="predicted"/>
<keyword evidence="2" id="KW-0812">Transmembrane</keyword>
<keyword evidence="8" id="KW-1185">Reference proteome</keyword>
<dbReference type="GO" id="GO:0016020">
    <property type="term" value="C:membrane"/>
    <property type="evidence" value="ECO:0007669"/>
    <property type="project" value="UniProtKB-SubCell"/>
</dbReference>
<organism evidence="7 8">
    <name type="scientific">Liquidambar formosana</name>
    <name type="common">Formosan gum</name>
    <dbReference type="NCBI Taxonomy" id="63359"/>
    <lineage>
        <taxon>Eukaryota</taxon>
        <taxon>Viridiplantae</taxon>
        <taxon>Streptophyta</taxon>
        <taxon>Embryophyta</taxon>
        <taxon>Tracheophyta</taxon>
        <taxon>Spermatophyta</taxon>
        <taxon>Magnoliopsida</taxon>
        <taxon>eudicotyledons</taxon>
        <taxon>Gunneridae</taxon>
        <taxon>Pentapetalae</taxon>
        <taxon>Saxifragales</taxon>
        <taxon>Altingiaceae</taxon>
        <taxon>Liquidambar</taxon>
    </lineage>
</organism>
<keyword evidence="4" id="KW-1133">Transmembrane helix</keyword>